<dbReference type="InterPro" id="IPR011990">
    <property type="entry name" value="TPR-like_helical_dom_sf"/>
</dbReference>
<name>A0AAN9KEF6_CANGL</name>
<evidence type="ECO:0008006" key="6">
    <source>
        <dbReference type="Google" id="ProtNLM"/>
    </source>
</evidence>
<dbReference type="PANTHER" id="PTHR46128:SF211">
    <property type="entry name" value="PENTACOTRIPEPTIDE-REPEAT REGION OF PRORP DOMAIN-CONTAINING PROTEIN"/>
    <property type="match status" value="1"/>
</dbReference>
<feature type="repeat" description="PPR" evidence="3">
    <location>
        <begin position="75"/>
        <end position="109"/>
    </location>
</feature>
<comment type="caution">
    <text evidence="4">The sequence shown here is derived from an EMBL/GenBank/DDBJ whole genome shotgun (WGS) entry which is preliminary data.</text>
</comment>
<dbReference type="PROSITE" id="PS51375">
    <property type="entry name" value="PPR"/>
    <property type="match status" value="4"/>
</dbReference>
<dbReference type="AlphaFoldDB" id="A0AAN9KEF6"/>
<dbReference type="PANTHER" id="PTHR46128">
    <property type="entry name" value="MITOCHONDRIAL GROUP I INTRON SPLICING FACTOR CCM1"/>
    <property type="match status" value="1"/>
</dbReference>
<feature type="repeat" description="PPR" evidence="3">
    <location>
        <begin position="40"/>
        <end position="74"/>
    </location>
</feature>
<evidence type="ECO:0000256" key="3">
    <source>
        <dbReference type="PROSITE-ProRule" id="PRU00708"/>
    </source>
</evidence>
<dbReference type="InterPro" id="IPR002885">
    <property type="entry name" value="PPR_rpt"/>
</dbReference>
<dbReference type="NCBIfam" id="TIGR00756">
    <property type="entry name" value="PPR"/>
    <property type="match status" value="4"/>
</dbReference>
<evidence type="ECO:0000256" key="2">
    <source>
        <dbReference type="ARBA" id="ARBA00022737"/>
    </source>
</evidence>
<dbReference type="Pfam" id="PF13041">
    <property type="entry name" value="PPR_2"/>
    <property type="match status" value="2"/>
</dbReference>
<sequence length="242" mass="27304">MSLSRSRLGFVPKLFPYALWHSAEARFHSHSQSHSPIHNPNEAVDSFINALCKNDHLDTAIALFEKIKAQGIQPDVRTYTILIGGLCKDGRLKNAQEAFQYLLMKGYHVNVRTYTVLINGLCKEGLFDEALALLSKMEDNGCNPDAITFEIIISALFSKDENDKAEKLLREMIARGLLLSILDGGRFFSFRIEKYSESRILALDCLVLKGIDNGEVRRFNAHSAIFTLVHFRHNVNHNSLAI</sequence>
<accession>A0AAN9KEF6</accession>
<dbReference type="EMBL" id="JAYMYQ010000008">
    <property type="protein sequence ID" value="KAK7314951.1"/>
    <property type="molecule type" value="Genomic_DNA"/>
</dbReference>
<comment type="similarity">
    <text evidence="1">Belongs to the PPR family. P subfamily.</text>
</comment>
<keyword evidence="5" id="KW-1185">Reference proteome</keyword>
<evidence type="ECO:0000313" key="4">
    <source>
        <dbReference type="EMBL" id="KAK7314951.1"/>
    </source>
</evidence>
<evidence type="ECO:0000313" key="5">
    <source>
        <dbReference type="Proteomes" id="UP001367508"/>
    </source>
</evidence>
<gene>
    <name evidence="4" type="ORF">VNO77_33483</name>
</gene>
<reference evidence="4 5" key="1">
    <citation type="submission" date="2024-01" db="EMBL/GenBank/DDBJ databases">
        <title>The genomes of 5 underutilized Papilionoideae crops provide insights into root nodulation and disease resistanc.</title>
        <authorList>
            <person name="Jiang F."/>
        </authorList>
    </citation>
    <scope>NUCLEOTIDE SEQUENCE [LARGE SCALE GENOMIC DNA]</scope>
    <source>
        <strain evidence="4">LVBAO_FW01</strain>
        <tissue evidence="4">Leaves</tissue>
    </source>
</reference>
<dbReference type="Gene3D" id="1.25.40.10">
    <property type="entry name" value="Tetratricopeptide repeat domain"/>
    <property type="match status" value="2"/>
</dbReference>
<feature type="repeat" description="PPR" evidence="3">
    <location>
        <begin position="145"/>
        <end position="179"/>
    </location>
</feature>
<dbReference type="InterPro" id="IPR050872">
    <property type="entry name" value="PPR_P_subfamily"/>
</dbReference>
<feature type="repeat" description="PPR" evidence="3">
    <location>
        <begin position="110"/>
        <end position="144"/>
    </location>
</feature>
<dbReference type="Proteomes" id="UP001367508">
    <property type="component" value="Unassembled WGS sequence"/>
</dbReference>
<proteinExistence type="inferred from homology"/>
<organism evidence="4 5">
    <name type="scientific">Canavalia gladiata</name>
    <name type="common">Sword bean</name>
    <name type="synonym">Dolichos gladiatus</name>
    <dbReference type="NCBI Taxonomy" id="3824"/>
    <lineage>
        <taxon>Eukaryota</taxon>
        <taxon>Viridiplantae</taxon>
        <taxon>Streptophyta</taxon>
        <taxon>Embryophyta</taxon>
        <taxon>Tracheophyta</taxon>
        <taxon>Spermatophyta</taxon>
        <taxon>Magnoliopsida</taxon>
        <taxon>eudicotyledons</taxon>
        <taxon>Gunneridae</taxon>
        <taxon>Pentapetalae</taxon>
        <taxon>rosids</taxon>
        <taxon>fabids</taxon>
        <taxon>Fabales</taxon>
        <taxon>Fabaceae</taxon>
        <taxon>Papilionoideae</taxon>
        <taxon>50 kb inversion clade</taxon>
        <taxon>NPAAA clade</taxon>
        <taxon>indigoferoid/millettioid clade</taxon>
        <taxon>Phaseoleae</taxon>
        <taxon>Canavalia</taxon>
    </lineage>
</organism>
<evidence type="ECO:0000256" key="1">
    <source>
        <dbReference type="ARBA" id="ARBA00007626"/>
    </source>
</evidence>
<protein>
    <recommendedName>
        <fullName evidence="6">Pentatricopeptide repeat-containing protein</fullName>
    </recommendedName>
</protein>
<keyword evidence="2" id="KW-0677">Repeat</keyword>